<sequence>MLESLSPKNVLSRGFAIVRAPDGSVLSDAEAAAKHQEMLIEFRGEQRVPVRKA</sequence>
<organism evidence="1 2">
    <name type="scientific">Micavibrio aeruginosavorus</name>
    <dbReference type="NCBI Taxonomy" id="349221"/>
    <lineage>
        <taxon>Bacteria</taxon>
        <taxon>Pseudomonadati</taxon>
        <taxon>Bdellovibrionota</taxon>
        <taxon>Bdellovibrionia</taxon>
        <taxon>Bdellovibrionales</taxon>
        <taxon>Pseudobdellovibrionaceae</taxon>
        <taxon>Micavibrio</taxon>
    </lineage>
</organism>
<gene>
    <name evidence="1" type="ORF">DI626_02925</name>
</gene>
<evidence type="ECO:0000313" key="2">
    <source>
        <dbReference type="Proteomes" id="UP000249557"/>
    </source>
</evidence>
<reference evidence="1 2" key="1">
    <citation type="submission" date="2017-08" db="EMBL/GenBank/DDBJ databases">
        <title>Infants hospitalized years apart are colonized by the same room-sourced microbial strains.</title>
        <authorList>
            <person name="Brooks B."/>
            <person name="Olm M.R."/>
            <person name="Firek B.A."/>
            <person name="Baker R."/>
            <person name="Thomas B.C."/>
            <person name="Morowitz M.J."/>
            <person name="Banfield J.F."/>
        </authorList>
    </citation>
    <scope>NUCLEOTIDE SEQUENCE [LARGE SCALE GENOMIC DNA]</scope>
    <source>
        <strain evidence="1">S2_018_000_R2_104</strain>
    </source>
</reference>
<name>A0A2W5A032_9BACT</name>
<accession>A0A2W5A032</accession>
<dbReference type="EMBL" id="QFNK01000036">
    <property type="protein sequence ID" value="PZO87903.1"/>
    <property type="molecule type" value="Genomic_DNA"/>
</dbReference>
<proteinExistence type="predicted"/>
<evidence type="ECO:0000313" key="1">
    <source>
        <dbReference type="EMBL" id="PZO87903.1"/>
    </source>
</evidence>
<comment type="caution">
    <text evidence="1">The sequence shown here is derived from an EMBL/GenBank/DDBJ whole genome shotgun (WGS) entry which is preliminary data.</text>
</comment>
<dbReference type="AlphaFoldDB" id="A0A2W5A032"/>
<dbReference type="Proteomes" id="UP000249557">
    <property type="component" value="Unassembled WGS sequence"/>
</dbReference>
<protein>
    <submittedName>
        <fullName evidence="1">Uncharacterized protein</fullName>
    </submittedName>
</protein>